<proteinExistence type="predicted"/>
<dbReference type="AlphaFoldDB" id="A0A3D8RX94"/>
<evidence type="ECO:0000256" key="1">
    <source>
        <dbReference type="SAM" id="MobiDB-lite"/>
    </source>
</evidence>
<feature type="compositionally biased region" description="Polar residues" evidence="1">
    <location>
        <begin position="72"/>
        <end position="82"/>
    </location>
</feature>
<evidence type="ECO:0000313" key="3">
    <source>
        <dbReference type="Proteomes" id="UP000256690"/>
    </source>
</evidence>
<dbReference type="EMBL" id="PVWQ01000006">
    <property type="protein sequence ID" value="RDW78645.1"/>
    <property type="molecule type" value="Genomic_DNA"/>
</dbReference>
<feature type="region of interest" description="Disordered" evidence="1">
    <location>
        <begin position="1"/>
        <end position="112"/>
    </location>
</feature>
<reference evidence="2 3" key="1">
    <citation type="journal article" date="2018" name="IMA Fungus">
        <title>IMA Genome-F 9: Draft genome sequence of Annulohypoxylon stygium, Aspergillus mulundensis, Berkeleyomyces basicola (syn. Thielaviopsis basicola), Ceratocystis smalleyi, two Cercospora beticola strains, Coleophoma cylindrospora, Fusarium fracticaudum, Phialophora cf. hyalina, and Morchella septimelata.</title>
        <authorList>
            <person name="Wingfield B.D."/>
            <person name="Bills G.F."/>
            <person name="Dong Y."/>
            <person name="Huang W."/>
            <person name="Nel W.J."/>
            <person name="Swalarsk-Parry B.S."/>
            <person name="Vaghefi N."/>
            <person name="Wilken P.M."/>
            <person name="An Z."/>
            <person name="de Beer Z.W."/>
            <person name="De Vos L."/>
            <person name="Chen L."/>
            <person name="Duong T.A."/>
            <person name="Gao Y."/>
            <person name="Hammerbacher A."/>
            <person name="Kikkert J.R."/>
            <person name="Li Y."/>
            <person name="Li H."/>
            <person name="Li K."/>
            <person name="Li Q."/>
            <person name="Liu X."/>
            <person name="Ma X."/>
            <person name="Naidoo K."/>
            <person name="Pethybridge S.J."/>
            <person name="Sun J."/>
            <person name="Steenkamp E.T."/>
            <person name="van der Nest M.A."/>
            <person name="van Wyk S."/>
            <person name="Wingfield M.J."/>
            <person name="Xiong C."/>
            <person name="Yue Q."/>
            <person name="Zhang X."/>
        </authorList>
    </citation>
    <scope>NUCLEOTIDE SEQUENCE [LARGE SCALE GENOMIC DNA]</scope>
    <source>
        <strain evidence="2 3">DSM 5745</strain>
    </source>
</reference>
<dbReference type="GeneID" id="38115867"/>
<name>A0A3D8RX94_9EURO</name>
<dbReference type="OrthoDB" id="529205at2759"/>
<dbReference type="Proteomes" id="UP000256690">
    <property type="component" value="Unassembled WGS sequence"/>
</dbReference>
<organism evidence="2 3">
    <name type="scientific">Aspergillus mulundensis</name>
    <dbReference type="NCBI Taxonomy" id="1810919"/>
    <lineage>
        <taxon>Eukaryota</taxon>
        <taxon>Fungi</taxon>
        <taxon>Dikarya</taxon>
        <taxon>Ascomycota</taxon>
        <taxon>Pezizomycotina</taxon>
        <taxon>Eurotiomycetes</taxon>
        <taxon>Eurotiomycetidae</taxon>
        <taxon>Eurotiales</taxon>
        <taxon>Aspergillaceae</taxon>
        <taxon>Aspergillus</taxon>
        <taxon>Aspergillus subgen. Nidulantes</taxon>
    </lineage>
</organism>
<dbReference type="RefSeq" id="XP_026603345.1">
    <property type="nucleotide sequence ID" value="XM_026747513.1"/>
</dbReference>
<comment type="caution">
    <text evidence="2">The sequence shown here is derived from an EMBL/GenBank/DDBJ whole genome shotgun (WGS) entry which is preliminary data.</text>
</comment>
<protein>
    <submittedName>
        <fullName evidence="2">Uncharacterized protein</fullName>
    </submittedName>
</protein>
<feature type="compositionally biased region" description="Basic and acidic residues" evidence="1">
    <location>
        <begin position="38"/>
        <end position="70"/>
    </location>
</feature>
<feature type="compositionally biased region" description="Basic and acidic residues" evidence="1">
    <location>
        <begin position="84"/>
        <end position="112"/>
    </location>
</feature>
<accession>A0A3D8RX94</accession>
<evidence type="ECO:0000313" key="2">
    <source>
        <dbReference type="EMBL" id="RDW78645.1"/>
    </source>
</evidence>
<keyword evidence="3" id="KW-1185">Reference proteome</keyword>
<gene>
    <name evidence="2" type="ORF">DSM5745_05497</name>
</gene>
<sequence length="112" mass="12586">MSFLPSIRASTRLSGARASSILPRATTSAFHTSVPRRGLKEDDDRGRDELKDHYEEEKQSQLKRQKEGKGKWNQNLASSSEASVKADRGEVDSHESFVDLQDKTKNEPNKKA</sequence>